<dbReference type="InterPro" id="IPR010982">
    <property type="entry name" value="Lambda_DNA-bd_dom_sf"/>
</dbReference>
<evidence type="ECO:0000313" key="4">
    <source>
        <dbReference type="Proteomes" id="UP000521227"/>
    </source>
</evidence>
<feature type="domain" description="HTH cro/C1-type" evidence="2">
    <location>
        <begin position="11"/>
        <end position="65"/>
    </location>
</feature>
<dbReference type="PANTHER" id="PTHR46797">
    <property type="entry name" value="HTH-TYPE TRANSCRIPTIONAL REGULATOR"/>
    <property type="match status" value="1"/>
</dbReference>
<comment type="caution">
    <text evidence="3">The sequence shown here is derived from an EMBL/GenBank/DDBJ whole genome shotgun (WGS) entry which is preliminary data.</text>
</comment>
<dbReference type="SMART" id="SM00530">
    <property type="entry name" value="HTH_XRE"/>
    <property type="match status" value="1"/>
</dbReference>
<reference evidence="3 4" key="1">
    <citation type="submission" date="2020-08" db="EMBL/GenBank/DDBJ databases">
        <title>Genomic Encyclopedia of Type Strains, Phase IV (KMG-IV): sequencing the most valuable type-strain genomes for metagenomic binning, comparative biology and taxonomic classification.</title>
        <authorList>
            <person name="Goeker M."/>
        </authorList>
    </citation>
    <scope>NUCLEOTIDE SEQUENCE [LARGE SCALE GENOMIC DNA]</scope>
    <source>
        <strain evidence="3 4">DSM 17498</strain>
    </source>
</reference>
<dbReference type="Gene3D" id="1.10.260.40">
    <property type="entry name" value="lambda repressor-like DNA-binding domains"/>
    <property type="match status" value="1"/>
</dbReference>
<accession>A0A840MVC7</accession>
<dbReference type="GO" id="GO:0005829">
    <property type="term" value="C:cytosol"/>
    <property type="evidence" value="ECO:0007669"/>
    <property type="project" value="TreeGrafter"/>
</dbReference>
<evidence type="ECO:0000259" key="2">
    <source>
        <dbReference type="PROSITE" id="PS50943"/>
    </source>
</evidence>
<dbReference type="GO" id="GO:0003677">
    <property type="term" value="F:DNA binding"/>
    <property type="evidence" value="ECO:0007669"/>
    <property type="project" value="UniProtKB-KW"/>
</dbReference>
<evidence type="ECO:0000256" key="1">
    <source>
        <dbReference type="ARBA" id="ARBA00023125"/>
    </source>
</evidence>
<keyword evidence="1" id="KW-0238">DNA-binding</keyword>
<dbReference type="EMBL" id="JACHIJ010000002">
    <property type="protein sequence ID" value="MBB5051873.1"/>
    <property type="molecule type" value="Genomic_DNA"/>
</dbReference>
<proteinExistence type="predicted"/>
<sequence>MRLRDVFARNLRRARQAKSLSQEALAHDADVDRTYISSLERGTYAASIDTVEKLANVLGIEPDELLRRTSARGKS</sequence>
<dbReference type="InterPro" id="IPR001387">
    <property type="entry name" value="Cro/C1-type_HTH"/>
</dbReference>
<dbReference type="InterPro" id="IPR050807">
    <property type="entry name" value="TransReg_Diox_bact_type"/>
</dbReference>
<dbReference type="SUPFAM" id="SSF47413">
    <property type="entry name" value="lambda repressor-like DNA-binding domains"/>
    <property type="match status" value="1"/>
</dbReference>
<evidence type="ECO:0000313" key="3">
    <source>
        <dbReference type="EMBL" id="MBB5051873.1"/>
    </source>
</evidence>
<gene>
    <name evidence="3" type="ORF">HNQ36_001827</name>
</gene>
<dbReference type="GO" id="GO:0003700">
    <property type="term" value="F:DNA-binding transcription factor activity"/>
    <property type="evidence" value="ECO:0007669"/>
    <property type="project" value="TreeGrafter"/>
</dbReference>
<name>A0A840MVC7_9BRAD</name>
<dbReference type="RefSeq" id="WP_024922051.1">
    <property type="nucleotide sequence ID" value="NZ_JACHIJ010000002.1"/>
</dbReference>
<dbReference type="PROSITE" id="PS50943">
    <property type="entry name" value="HTH_CROC1"/>
    <property type="match status" value="1"/>
</dbReference>
<dbReference type="AlphaFoldDB" id="A0A840MVC7"/>
<dbReference type="Pfam" id="PF01381">
    <property type="entry name" value="HTH_3"/>
    <property type="match status" value="1"/>
</dbReference>
<dbReference type="Proteomes" id="UP000521227">
    <property type="component" value="Unassembled WGS sequence"/>
</dbReference>
<protein>
    <submittedName>
        <fullName evidence="3">Transcriptional regulator with XRE-family HTH domain</fullName>
    </submittedName>
</protein>
<dbReference type="PANTHER" id="PTHR46797:SF1">
    <property type="entry name" value="METHYLPHOSPHONATE SYNTHASE"/>
    <property type="match status" value="1"/>
</dbReference>
<dbReference type="CDD" id="cd00093">
    <property type="entry name" value="HTH_XRE"/>
    <property type="match status" value="1"/>
</dbReference>
<organism evidence="3 4">
    <name type="scientific">Afipia massiliensis</name>
    <dbReference type="NCBI Taxonomy" id="211460"/>
    <lineage>
        <taxon>Bacteria</taxon>
        <taxon>Pseudomonadati</taxon>
        <taxon>Pseudomonadota</taxon>
        <taxon>Alphaproteobacteria</taxon>
        <taxon>Hyphomicrobiales</taxon>
        <taxon>Nitrobacteraceae</taxon>
        <taxon>Afipia</taxon>
    </lineage>
</organism>